<dbReference type="SUPFAM" id="SSF103473">
    <property type="entry name" value="MFS general substrate transporter"/>
    <property type="match status" value="1"/>
</dbReference>
<feature type="transmembrane region" description="Helical" evidence="1">
    <location>
        <begin position="75"/>
        <end position="99"/>
    </location>
</feature>
<accession>A0A923NJ70</accession>
<dbReference type="AlphaFoldDB" id="A0A923NJ70"/>
<dbReference type="Proteomes" id="UP000602647">
    <property type="component" value="Unassembled WGS sequence"/>
</dbReference>
<evidence type="ECO:0000313" key="2">
    <source>
        <dbReference type="EMBL" id="MBC6678966.1"/>
    </source>
</evidence>
<dbReference type="Gene3D" id="1.20.1250.20">
    <property type="entry name" value="MFS general substrate transporter like domains"/>
    <property type="match status" value="1"/>
</dbReference>
<feature type="transmembrane region" description="Helical" evidence="1">
    <location>
        <begin position="44"/>
        <end position="63"/>
    </location>
</feature>
<reference evidence="2" key="1">
    <citation type="submission" date="2020-08" db="EMBL/GenBank/DDBJ databases">
        <title>Genome public.</title>
        <authorList>
            <person name="Liu C."/>
            <person name="Sun Q."/>
        </authorList>
    </citation>
    <scope>NUCLEOTIDE SEQUENCE</scope>
    <source>
        <strain evidence="2">BX12</strain>
    </source>
</reference>
<evidence type="ECO:0000313" key="3">
    <source>
        <dbReference type="Proteomes" id="UP000602647"/>
    </source>
</evidence>
<keyword evidence="1" id="KW-1133">Transmembrane helix</keyword>
<protein>
    <submittedName>
        <fullName evidence="2">Uncharacterized protein</fullName>
    </submittedName>
</protein>
<dbReference type="InterPro" id="IPR036259">
    <property type="entry name" value="MFS_trans_sf"/>
</dbReference>
<organism evidence="2 3">
    <name type="scientific">Zhenpiania hominis</name>
    <dbReference type="NCBI Taxonomy" id="2763644"/>
    <lineage>
        <taxon>Bacteria</taxon>
        <taxon>Bacillati</taxon>
        <taxon>Bacillota</taxon>
        <taxon>Clostridia</taxon>
        <taxon>Peptostreptococcales</taxon>
        <taxon>Anaerovoracaceae</taxon>
        <taxon>Zhenpiania</taxon>
    </lineage>
</organism>
<name>A0A923NJ70_9FIRM</name>
<feature type="transmembrane region" description="Helical" evidence="1">
    <location>
        <begin position="13"/>
        <end position="37"/>
    </location>
</feature>
<proteinExistence type="predicted"/>
<keyword evidence="3" id="KW-1185">Reference proteome</keyword>
<keyword evidence="1" id="KW-0472">Membrane</keyword>
<sequence length="112" mass="12275">MLVVIFPMVQEEAAILTGIFFTGFALYGINGILWLYALDQGGRVFAGSVAGILNGFAYLGAFLENLLFHTVMNIFSGTMAVFFVMEVFCICMVICGMVVCKKNTVVIPEVRE</sequence>
<dbReference type="EMBL" id="JACRYT010000002">
    <property type="protein sequence ID" value="MBC6678966.1"/>
    <property type="molecule type" value="Genomic_DNA"/>
</dbReference>
<comment type="caution">
    <text evidence="2">The sequence shown here is derived from an EMBL/GenBank/DDBJ whole genome shotgun (WGS) entry which is preliminary data.</text>
</comment>
<dbReference type="RefSeq" id="WP_187302091.1">
    <property type="nucleotide sequence ID" value="NZ_JACRYT010000002.1"/>
</dbReference>
<gene>
    <name evidence="2" type="ORF">H9L42_03895</name>
</gene>
<evidence type="ECO:0000256" key="1">
    <source>
        <dbReference type="SAM" id="Phobius"/>
    </source>
</evidence>
<keyword evidence="1" id="KW-0812">Transmembrane</keyword>